<evidence type="ECO:0000313" key="3">
    <source>
        <dbReference type="EMBL" id="CAD9199257.1"/>
    </source>
</evidence>
<dbReference type="EMBL" id="HBGG01002969">
    <property type="protein sequence ID" value="CAD9199257.1"/>
    <property type="molecule type" value="Transcribed_RNA"/>
</dbReference>
<gene>
    <name evidence="2" type="ORF">TCHU04912_LOCUS1489</name>
    <name evidence="3" type="ORF">TCHU04912_LOCUS1490</name>
</gene>
<reference evidence="2" key="1">
    <citation type="submission" date="2021-01" db="EMBL/GenBank/DDBJ databases">
        <authorList>
            <person name="Corre E."/>
            <person name="Pelletier E."/>
            <person name="Niang G."/>
            <person name="Scheremetjew M."/>
            <person name="Finn R."/>
            <person name="Kale V."/>
            <person name="Holt S."/>
            <person name="Cochrane G."/>
            <person name="Meng A."/>
            <person name="Brown T."/>
            <person name="Cohen L."/>
        </authorList>
    </citation>
    <scope>NUCLEOTIDE SEQUENCE</scope>
    <source>
        <strain evidence="2">PLY429</strain>
    </source>
</reference>
<protein>
    <recommendedName>
        <fullName evidence="4">Secreted protein</fullName>
    </recommendedName>
</protein>
<feature type="chain" id="PRO_5036393778" description="Secreted protein" evidence="1">
    <location>
        <begin position="24"/>
        <end position="181"/>
    </location>
</feature>
<organism evidence="2">
    <name type="scientific">Tetraselmis chuii</name>
    <dbReference type="NCBI Taxonomy" id="63592"/>
    <lineage>
        <taxon>Eukaryota</taxon>
        <taxon>Viridiplantae</taxon>
        <taxon>Chlorophyta</taxon>
        <taxon>core chlorophytes</taxon>
        <taxon>Chlorodendrophyceae</taxon>
        <taxon>Chlorodendrales</taxon>
        <taxon>Chlorodendraceae</taxon>
        <taxon>Tetraselmis</taxon>
    </lineage>
</organism>
<name>A0A6U1DHT4_9CHLO</name>
<sequence length="181" mass="19893">MACLKHLLAVGLLVVSTAVGVGGRGLKAALGWDAKKGSCTQRLPGAEAGCDWECPKNSCVRSGVTCVKNFNDCVCEPGYFKPRQSRWTAPNTDFTGKGTQEARRVQARVARMASGELGYCLAAHGRDQMGPTYFNTPKLHSKTHYIPQTTFTKRAKRGRLAPGERNFAFRTQARHVKRKYS</sequence>
<evidence type="ECO:0000256" key="1">
    <source>
        <dbReference type="SAM" id="SignalP"/>
    </source>
</evidence>
<dbReference type="AlphaFoldDB" id="A0A6U1DHT4"/>
<accession>A0A6U1DHT4</accession>
<evidence type="ECO:0008006" key="4">
    <source>
        <dbReference type="Google" id="ProtNLM"/>
    </source>
</evidence>
<dbReference type="EMBL" id="HBGG01002968">
    <property type="protein sequence ID" value="CAD9199256.1"/>
    <property type="molecule type" value="Transcribed_RNA"/>
</dbReference>
<proteinExistence type="predicted"/>
<keyword evidence="1" id="KW-0732">Signal</keyword>
<evidence type="ECO:0000313" key="2">
    <source>
        <dbReference type="EMBL" id="CAD9199256.1"/>
    </source>
</evidence>
<feature type="signal peptide" evidence="1">
    <location>
        <begin position="1"/>
        <end position="23"/>
    </location>
</feature>